<evidence type="ECO:0000313" key="12">
    <source>
        <dbReference type="Proteomes" id="UP001476798"/>
    </source>
</evidence>
<feature type="domain" description="Ig-like" evidence="10">
    <location>
        <begin position="148"/>
        <end position="227"/>
    </location>
</feature>
<comment type="subcellular location">
    <subcellularLocation>
        <location evidence="1">Cell membrane</location>
    </subcellularLocation>
</comment>
<reference evidence="11 12" key="1">
    <citation type="submission" date="2021-06" db="EMBL/GenBank/DDBJ databases">
        <authorList>
            <person name="Palmer J.M."/>
        </authorList>
    </citation>
    <scope>NUCLEOTIDE SEQUENCE [LARGE SCALE GENOMIC DNA]</scope>
    <source>
        <strain evidence="11 12">GA_2019</strain>
        <tissue evidence="11">Muscle</tissue>
    </source>
</reference>
<dbReference type="Pfam" id="PF07686">
    <property type="entry name" value="V-set"/>
    <property type="match status" value="2"/>
</dbReference>
<feature type="domain" description="Ig-like" evidence="10">
    <location>
        <begin position="16"/>
        <end position="106"/>
    </location>
</feature>
<evidence type="ECO:0000256" key="7">
    <source>
        <dbReference type="ARBA" id="ARBA00023180"/>
    </source>
</evidence>
<organism evidence="11 12">
    <name type="scientific">Goodea atripinnis</name>
    <dbReference type="NCBI Taxonomy" id="208336"/>
    <lineage>
        <taxon>Eukaryota</taxon>
        <taxon>Metazoa</taxon>
        <taxon>Chordata</taxon>
        <taxon>Craniata</taxon>
        <taxon>Vertebrata</taxon>
        <taxon>Euteleostomi</taxon>
        <taxon>Actinopterygii</taxon>
        <taxon>Neopterygii</taxon>
        <taxon>Teleostei</taxon>
        <taxon>Neoteleostei</taxon>
        <taxon>Acanthomorphata</taxon>
        <taxon>Ovalentaria</taxon>
        <taxon>Atherinomorphae</taxon>
        <taxon>Cyprinodontiformes</taxon>
        <taxon>Goodeidae</taxon>
        <taxon>Goodea</taxon>
    </lineage>
</organism>
<keyword evidence="2" id="KW-1003">Cell membrane</keyword>
<gene>
    <name evidence="11" type="ORF">GOODEAATRI_015477</name>
</gene>
<evidence type="ECO:0000313" key="11">
    <source>
        <dbReference type="EMBL" id="MEQ2165303.1"/>
    </source>
</evidence>
<keyword evidence="8" id="KW-0812">Transmembrane</keyword>
<dbReference type="InterPro" id="IPR013783">
    <property type="entry name" value="Ig-like_fold"/>
</dbReference>
<keyword evidence="5 8" id="KW-0472">Membrane</keyword>
<accession>A0ABV0N1P3</accession>
<evidence type="ECO:0000256" key="8">
    <source>
        <dbReference type="SAM" id="Phobius"/>
    </source>
</evidence>
<dbReference type="SMART" id="SM00406">
    <property type="entry name" value="IGv"/>
    <property type="match status" value="2"/>
</dbReference>
<dbReference type="SUPFAM" id="SSF48726">
    <property type="entry name" value="Immunoglobulin"/>
    <property type="match status" value="2"/>
</dbReference>
<evidence type="ECO:0000256" key="1">
    <source>
        <dbReference type="ARBA" id="ARBA00004236"/>
    </source>
</evidence>
<dbReference type="PANTHER" id="PTHR19433:SF133">
    <property type="entry name" value="IMMUNE-TYPE RECEPTOR 5 PRECURSOR-RELATED"/>
    <property type="match status" value="1"/>
</dbReference>
<dbReference type="PANTHER" id="PTHR19433">
    <property type="entry name" value="T-CELL RECEPTOR ALPHA CHAIN V REGION-RELATED"/>
    <property type="match status" value="1"/>
</dbReference>
<evidence type="ECO:0000256" key="9">
    <source>
        <dbReference type="SAM" id="SignalP"/>
    </source>
</evidence>
<dbReference type="InterPro" id="IPR052051">
    <property type="entry name" value="TCR_complex_component"/>
</dbReference>
<sequence length="345" mass="37754">MVLFWVTLLLLHQGSDTLVPVTTVQLGETATLTCLLPDEKRSSSVLHWYKQSAGNTLKLIVNLLENVKPTYESELLASRLDATYKGKISNLTIWKTTQGDEGMYHCALIDWNKNSWQGTYLLLKGNTERTSTYNVAQWPTVSEPAHPGDLVTLQCLVLSDSDEKTCSGDPSVFWFRERSAKSHAGIIYTGGNKNEGCEKRSDTQNKCIFNFSTTLSSSDAGIYYCAVAACGEILFGNGTKLGVKGSSLWSQDAGKVILLLGAVLAISLAVIAVLMGSIKKNSCVHCKAGTELQKHISGQKTQQRSKGGWIYSTAIFTTMDSDWAGLKKEAERKRIYTAAKAFGLN</sequence>
<keyword evidence="7" id="KW-0325">Glycoprotein</keyword>
<proteinExistence type="predicted"/>
<evidence type="ECO:0000259" key="10">
    <source>
        <dbReference type="PROSITE" id="PS50835"/>
    </source>
</evidence>
<evidence type="ECO:0000256" key="4">
    <source>
        <dbReference type="ARBA" id="ARBA00022859"/>
    </source>
</evidence>
<dbReference type="SMART" id="SM00409">
    <property type="entry name" value="IG"/>
    <property type="match status" value="2"/>
</dbReference>
<keyword evidence="8" id="KW-1133">Transmembrane helix</keyword>
<evidence type="ECO:0000256" key="6">
    <source>
        <dbReference type="ARBA" id="ARBA00023157"/>
    </source>
</evidence>
<keyword evidence="12" id="KW-1185">Reference proteome</keyword>
<dbReference type="InterPro" id="IPR007110">
    <property type="entry name" value="Ig-like_dom"/>
</dbReference>
<evidence type="ECO:0000256" key="5">
    <source>
        <dbReference type="ARBA" id="ARBA00023136"/>
    </source>
</evidence>
<dbReference type="InterPro" id="IPR003599">
    <property type="entry name" value="Ig_sub"/>
</dbReference>
<keyword evidence="4" id="KW-0391">Immunity</keyword>
<feature type="chain" id="PRO_5046474513" description="Ig-like domain-containing protein" evidence="9">
    <location>
        <begin position="18"/>
        <end position="345"/>
    </location>
</feature>
<dbReference type="EMBL" id="JAHRIO010021138">
    <property type="protein sequence ID" value="MEQ2165303.1"/>
    <property type="molecule type" value="Genomic_DNA"/>
</dbReference>
<dbReference type="InterPro" id="IPR013106">
    <property type="entry name" value="Ig_V-set"/>
</dbReference>
<comment type="caution">
    <text evidence="11">The sequence shown here is derived from an EMBL/GenBank/DDBJ whole genome shotgun (WGS) entry which is preliminary data.</text>
</comment>
<name>A0ABV0N1P3_9TELE</name>
<dbReference type="CDD" id="cd00099">
    <property type="entry name" value="IgV"/>
    <property type="match status" value="2"/>
</dbReference>
<dbReference type="Gene3D" id="2.60.40.10">
    <property type="entry name" value="Immunoglobulins"/>
    <property type="match status" value="2"/>
</dbReference>
<dbReference type="Proteomes" id="UP001476798">
    <property type="component" value="Unassembled WGS sequence"/>
</dbReference>
<dbReference type="PROSITE" id="PS50835">
    <property type="entry name" value="IG_LIKE"/>
    <property type="match status" value="2"/>
</dbReference>
<feature type="transmembrane region" description="Helical" evidence="8">
    <location>
        <begin position="256"/>
        <end position="278"/>
    </location>
</feature>
<feature type="signal peptide" evidence="9">
    <location>
        <begin position="1"/>
        <end position="17"/>
    </location>
</feature>
<evidence type="ECO:0000256" key="2">
    <source>
        <dbReference type="ARBA" id="ARBA00022475"/>
    </source>
</evidence>
<keyword evidence="3 9" id="KW-0732">Signal</keyword>
<protein>
    <recommendedName>
        <fullName evidence="10">Ig-like domain-containing protein</fullName>
    </recommendedName>
</protein>
<dbReference type="InterPro" id="IPR036179">
    <property type="entry name" value="Ig-like_dom_sf"/>
</dbReference>
<evidence type="ECO:0000256" key="3">
    <source>
        <dbReference type="ARBA" id="ARBA00022729"/>
    </source>
</evidence>
<keyword evidence="6" id="KW-1015">Disulfide bond</keyword>